<dbReference type="EMBL" id="GGFM01011145">
    <property type="protein sequence ID" value="MBW31896.1"/>
    <property type="molecule type" value="Transcribed_RNA"/>
</dbReference>
<name>A0A2M3ZTL0_9DIPT</name>
<sequence>MRASSVSTSSRSSLLVTSMWFNSLVAASSRPRSVPTSARCDSSPSRSVLAVWASSSSSASTRFFSRSSASAAGPRR</sequence>
<proteinExistence type="predicted"/>
<accession>A0A2M3ZTL0</accession>
<reference evidence="2" key="1">
    <citation type="submission" date="2018-01" db="EMBL/GenBank/DDBJ databases">
        <title>An insight into the sialome of Amazonian anophelines.</title>
        <authorList>
            <person name="Ribeiro J.M."/>
            <person name="Scarpassa V."/>
            <person name="Calvo E."/>
        </authorList>
    </citation>
    <scope>NUCLEOTIDE SEQUENCE</scope>
    <source>
        <tissue evidence="2">Salivary glands</tissue>
    </source>
</reference>
<evidence type="ECO:0000256" key="1">
    <source>
        <dbReference type="SAM" id="MobiDB-lite"/>
    </source>
</evidence>
<dbReference type="AlphaFoldDB" id="A0A2M3ZTL0"/>
<evidence type="ECO:0000313" key="2">
    <source>
        <dbReference type="EMBL" id="MBW31896.1"/>
    </source>
</evidence>
<feature type="region of interest" description="Disordered" evidence="1">
    <location>
        <begin position="55"/>
        <end position="76"/>
    </location>
</feature>
<organism evidence="2">
    <name type="scientific">Anopheles braziliensis</name>
    <dbReference type="NCBI Taxonomy" id="58242"/>
    <lineage>
        <taxon>Eukaryota</taxon>
        <taxon>Metazoa</taxon>
        <taxon>Ecdysozoa</taxon>
        <taxon>Arthropoda</taxon>
        <taxon>Hexapoda</taxon>
        <taxon>Insecta</taxon>
        <taxon>Pterygota</taxon>
        <taxon>Neoptera</taxon>
        <taxon>Endopterygota</taxon>
        <taxon>Diptera</taxon>
        <taxon>Nematocera</taxon>
        <taxon>Culicoidea</taxon>
        <taxon>Culicidae</taxon>
        <taxon>Anophelinae</taxon>
        <taxon>Anopheles</taxon>
    </lineage>
</organism>
<protein>
    <submittedName>
        <fullName evidence="2">Putative secreted peptide</fullName>
    </submittedName>
</protein>